<evidence type="ECO:0000256" key="2">
    <source>
        <dbReference type="ARBA" id="ARBA00023125"/>
    </source>
</evidence>
<sequence>MDIIGLIQGVTLGLLLLILSHKHFRSTFFLGLYLLLFSLKLAVFIPKGLNLDELHPEFLLLPFNFSWLLFPLFFIYTQKVSIFSNQKTKYWVIVPGILSFLLQVVIYFLPYSTKLEIAQSFWHELFFTFIGICYSWAIGIWNLRFVNFHIKEVKNTFSLIEFKELKWVRIFLIYALSTSVIIHVLYFISPQNFYFKLIFSIFDLIAIYWIAGNGVIQRNVSSTLELSPKFPEIKSIAENYNQSYSIEDLKVLMRQIEDYVVSSESYMSAELTIIDLAEKLKEHPKRISTAINTILNKNFNTYINQHRIKKAERLLKNKSAENFSIEGIGKEVGFNSKSAFYSAFKKMTGMTPTAYKERTAV</sequence>
<evidence type="ECO:0000256" key="3">
    <source>
        <dbReference type="ARBA" id="ARBA00023163"/>
    </source>
</evidence>
<dbReference type="RefSeq" id="WP_188315255.1">
    <property type="nucleotide sequence ID" value="NZ_JABTCG010000005.1"/>
</dbReference>
<dbReference type="PANTHER" id="PTHR43280:SF29">
    <property type="entry name" value="ARAC-FAMILY TRANSCRIPTIONAL REGULATOR"/>
    <property type="match status" value="1"/>
</dbReference>
<dbReference type="PROSITE" id="PS01124">
    <property type="entry name" value="HTH_ARAC_FAMILY_2"/>
    <property type="match status" value="1"/>
</dbReference>
<evidence type="ECO:0000313" key="7">
    <source>
        <dbReference type="Proteomes" id="UP000598350"/>
    </source>
</evidence>
<feature type="transmembrane region" description="Helical" evidence="4">
    <location>
        <begin position="28"/>
        <end position="46"/>
    </location>
</feature>
<feature type="transmembrane region" description="Helical" evidence="4">
    <location>
        <begin position="58"/>
        <end position="78"/>
    </location>
</feature>
<evidence type="ECO:0000313" key="6">
    <source>
        <dbReference type="EMBL" id="MBD0852154.1"/>
    </source>
</evidence>
<dbReference type="SMART" id="SM00342">
    <property type="entry name" value="HTH_ARAC"/>
    <property type="match status" value="1"/>
</dbReference>
<proteinExistence type="predicted"/>
<keyword evidence="4" id="KW-0812">Transmembrane</keyword>
<protein>
    <submittedName>
        <fullName evidence="6">Helix-turn-helix transcriptional regulator</fullName>
    </submittedName>
</protein>
<dbReference type="PRINTS" id="PR00032">
    <property type="entry name" value="HTHARAC"/>
</dbReference>
<feature type="transmembrane region" description="Helical" evidence="4">
    <location>
        <begin position="167"/>
        <end position="187"/>
    </location>
</feature>
<keyword evidence="3" id="KW-0804">Transcription</keyword>
<feature type="domain" description="HTH araC/xylS-type" evidence="5">
    <location>
        <begin position="254"/>
        <end position="358"/>
    </location>
</feature>
<comment type="caution">
    <text evidence="6">The sequence shown here is derived from an EMBL/GenBank/DDBJ whole genome shotgun (WGS) entry which is preliminary data.</text>
</comment>
<evidence type="ECO:0000256" key="4">
    <source>
        <dbReference type="SAM" id="Phobius"/>
    </source>
</evidence>
<dbReference type="InterPro" id="IPR009057">
    <property type="entry name" value="Homeodomain-like_sf"/>
</dbReference>
<dbReference type="EMBL" id="JABTCG010000005">
    <property type="protein sequence ID" value="MBD0852154.1"/>
    <property type="molecule type" value="Genomic_DNA"/>
</dbReference>
<keyword evidence="2" id="KW-0238">DNA-binding</keyword>
<name>A0ABR7VET9_9FLAO</name>
<feature type="transmembrane region" description="Helical" evidence="4">
    <location>
        <begin position="193"/>
        <end position="211"/>
    </location>
</feature>
<reference evidence="6 7" key="1">
    <citation type="submission" date="2020-05" db="EMBL/GenBank/DDBJ databases">
        <title>The draft genome sequence of Maribacter arenosus CAU 1321.</title>
        <authorList>
            <person name="Mu L."/>
        </authorList>
    </citation>
    <scope>NUCLEOTIDE SEQUENCE [LARGE SCALE GENOMIC DNA]</scope>
    <source>
        <strain evidence="6 7">CAU 1321</strain>
    </source>
</reference>
<dbReference type="InterPro" id="IPR020449">
    <property type="entry name" value="Tscrpt_reg_AraC-type_HTH"/>
</dbReference>
<keyword evidence="1" id="KW-0805">Transcription regulation</keyword>
<feature type="transmembrane region" description="Helical" evidence="4">
    <location>
        <begin position="121"/>
        <end position="146"/>
    </location>
</feature>
<keyword evidence="4" id="KW-1133">Transmembrane helix</keyword>
<feature type="transmembrane region" description="Helical" evidence="4">
    <location>
        <begin position="90"/>
        <end position="109"/>
    </location>
</feature>
<evidence type="ECO:0000256" key="1">
    <source>
        <dbReference type="ARBA" id="ARBA00023015"/>
    </source>
</evidence>
<dbReference type="Gene3D" id="1.10.10.60">
    <property type="entry name" value="Homeodomain-like"/>
    <property type="match status" value="1"/>
</dbReference>
<evidence type="ECO:0000259" key="5">
    <source>
        <dbReference type="PROSITE" id="PS01124"/>
    </source>
</evidence>
<feature type="transmembrane region" description="Helical" evidence="4">
    <location>
        <begin position="6"/>
        <end position="21"/>
    </location>
</feature>
<dbReference type="Proteomes" id="UP000598350">
    <property type="component" value="Unassembled WGS sequence"/>
</dbReference>
<keyword evidence="7" id="KW-1185">Reference proteome</keyword>
<accession>A0ABR7VET9</accession>
<organism evidence="6 7">
    <name type="scientific">Maribacter arenosus</name>
    <dbReference type="NCBI Taxonomy" id="1854708"/>
    <lineage>
        <taxon>Bacteria</taxon>
        <taxon>Pseudomonadati</taxon>
        <taxon>Bacteroidota</taxon>
        <taxon>Flavobacteriia</taxon>
        <taxon>Flavobacteriales</taxon>
        <taxon>Flavobacteriaceae</taxon>
        <taxon>Maribacter</taxon>
    </lineage>
</organism>
<dbReference type="InterPro" id="IPR018060">
    <property type="entry name" value="HTH_AraC"/>
</dbReference>
<dbReference type="Pfam" id="PF12833">
    <property type="entry name" value="HTH_18"/>
    <property type="match status" value="1"/>
</dbReference>
<keyword evidence="4" id="KW-0472">Membrane</keyword>
<dbReference type="PANTHER" id="PTHR43280">
    <property type="entry name" value="ARAC-FAMILY TRANSCRIPTIONAL REGULATOR"/>
    <property type="match status" value="1"/>
</dbReference>
<dbReference type="SUPFAM" id="SSF46689">
    <property type="entry name" value="Homeodomain-like"/>
    <property type="match status" value="1"/>
</dbReference>
<gene>
    <name evidence="6" type="ORF">HPE63_15840</name>
</gene>